<dbReference type="Proteomes" id="UP000325315">
    <property type="component" value="Unassembled WGS sequence"/>
</dbReference>
<accession>A0A5B6WKA2</accession>
<dbReference type="Gene3D" id="3.10.10.10">
    <property type="entry name" value="HIV Type 1 Reverse Transcriptase, subunit A, domain 1"/>
    <property type="match status" value="1"/>
</dbReference>
<protein>
    <submittedName>
        <fullName evidence="1">Receptor-like protein kinase</fullName>
    </submittedName>
</protein>
<comment type="caution">
    <text evidence="1">The sequence shown here is derived from an EMBL/GenBank/DDBJ whole genome shotgun (WGS) entry which is preliminary data.</text>
</comment>
<gene>
    <name evidence="1" type="ORF">EPI10_021953</name>
</gene>
<dbReference type="SUPFAM" id="SSF56672">
    <property type="entry name" value="DNA/RNA polymerases"/>
    <property type="match status" value="1"/>
</dbReference>
<dbReference type="AlphaFoldDB" id="A0A5B6WKA2"/>
<proteinExistence type="predicted"/>
<organism evidence="1 2">
    <name type="scientific">Gossypium australe</name>
    <dbReference type="NCBI Taxonomy" id="47621"/>
    <lineage>
        <taxon>Eukaryota</taxon>
        <taxon>Viridiplantae</taxon>
        <taxon>Streptophyta</taxon>
        <taxon>Embryophyta</taxon>
        <taxon>Tracheophyta</taxon>
        <taxon>Spermatophyta</taxon>
        <taxon>Magnoliopsida</taxon>
        <taxon>eudicotyledons</taxon>
        <taxon>Gunneridae</taxon>
        <taxon>Pentapetalae</taxon>
        <taxon>rosids</taxon>
        <taxon>malvids</taxon>
        <taxon>Malvales</taxon>
        <taxon>Malvaceae</taxon>
        <taxon>Malvoideae</taxon>
        <taxon>Gossypium</taxon>
    </lineage>
</organism>
<keyword evidence="1" id="KW-0418">Kinase</keyword>
<dbReference type="OrthoDB" id="1002209at2759"/>
<keyword evidence="1" id="KW-0808">Transferase</keyword>
<dbReference type="GO" id="GO:0016301">
    <property type="term" value="F:kinase activity"/>
    <property type="evidence" value="ECO:0007669"/>
    <property type="project" value="UniProtKB-KW"/>
</dbReference>
<dbReference type="InterPro" id="IPR032567">
    <property type="entry name" value="RTL1-rel"/>
</dbReference>
<keyword evidence="1" id="KW-0675">Receptor</keyword>
<evidence type="ECO:0000313" key="2">
    <source>
        <dbReference type="Proteomes" id="UP000325315"/>
    </source>
</evidence>
<keyword evidence="2" id="KW-1185">Reference proteome</keyword>
<sequence>MVVLRTDEDNEVMVIGEYRDYLTNVITALVAEKYALVSIAPYRMAPKELTELKAQIQELLDRGFIHPSVSLWGAPMLFVKKKMGQ</sequence>
<dbReference type="PANTHER" id="PTHR15503:SF45">
    <property type="entry name" value="RNA-DIRECTED DNA POLYMERASE HOMOLOG"/>
    <property type="match status" value="1"/>
</dbReference>
<evidence type="ECO:0000313" key="1">
    <source>
        <dbReference type="EMBL" id="KAA3481596.1"/>
    </source>
</evidence>
<dbReference type="PANTHER" id="PTHR15503">
    <property type="entry name" value="LDOC1 RELATED"/>
    <property type="match status" value="1"/>
</dbReference>
<reference evidence="2" key="1">
    <citation type="journal article" date="2019" name="Plant Biotechnol. J.">
        <title>Genome sequencing of the Australian wild diploid species Gossypium australe highlights disease resistance and delayed gland morphogenesis.</title>
        <authorList>
            <person name="Cai Y."/>
            <person name="Cai X."/>
            <person name="Wang Q."/>
            <person name="Wang P."/>
            <person name="Zhang Y."/>
            <person name="Cai C."/>
            <person name="Xu Y."/>
            <person name="Wang K."/>
            <person name="Zhou Z."/>
            <person name="Wang C."/>
            <person name="Geng S."/>
            <person name="Li B."/>
            <person name="Dong Q."/>
            <person name="Hou Y."/>
            <person name="Wang H."/>
            <person name="Ai P."/>
            <person name="Liu Z."/>
            <person name="Yi F."/>
            <person name="Sun M."/>
            <person name="An G."/>
            <person name="Cheng J."/>
            <person name="Zhang Y."/>
            <person name="Shi Q."/>
            <person name="Xie Y."/>
            <person name="Shi X."/>
            <person name="Chang Y."/>
            <person name="Huang F."/>
            <person name="Chen Y."/>
            <person name="Hong S."/>
            <person name="Mi L."/>
            <person name="Sun Q."/>
            <person name="Zhang L."/>
            <person name="Zhou B."/>
            <person name="Peng R."/>
            <person name="Zhang X."/>
            <person name="Liu F."/>
        </authorList>
    </citation>
    <scope>NUCLEOTIDE SEQUENCE [LARGE SCALE GENOMIC DNA]</scope>
    <source>
        <strain evidence="2">cv. PA1801</strain>
    </source>
</reference>
<name>A0A5B6WKA2_9ROSI</name>
<dbReference type="InterPro" id="IPR043502">
    <property type="entry name" value="DNA/RNA_pol_sf"/>
</dbReference>
<dbReference type="EMBL" id="SMMG02000003">
    <property type="protein sequence ID" value="KAA3481596.1"/>
    <property type="molecule type" value="Genomic_DNA"/>
</dbReference>